<evidence type="ECO:0000256" key="1">
    <source>
        <dbReference type="SAM" id="MobiDB-lite"/>
    </source>
</evidence>
<dbReference type="EMBL" id="JACGWZ010000008">
    <property type="protein sequence ID" value="MBA8827587.1"/>
    <property type="molecule type" value="Genomic_DNA"/>
</dbReference>
<comment type="caution">
    <text evidence="2">The sequence shown here is derived from an EMBL/GenBank/DDBJ whole genome shotgun (WGS) entry which is preliminary data.</text>
</comment>
<gene>
    <name evidence="2" type="ORF">FHX42_004983</name>
</gene>
<name>A0A839E7B3_9PSEU</name>
<accession>A0A839E7B3</accession>
<dbReference type="Proteomes" id="UP000569329">
    <property type="component" value="Unassembled WGS sequence"/>
</dbReference>
<keyword evidence="3" id="KW-1185">Reference proteome</keyword>
<evidence type="ECO:0000313" key="2">
    <source>
        <dbReference type="EMBL" id="MBA8827587.1"/>
    </source>
</evidence>
<feature type="region of interest" description="Disordered" evidence="1">
    <location>
        <begin position="31"/>
        <end position="64"/>
    </location>
</feature>
<sequence length="64" mass="6865">MSERVGWRRLRARRMAEPGAEEAHEVARLSFGGEEARHDAPARQGSAGACGAGNAQPKFTSEQA</sequence>
<dbReference type="AlphaFoldDB" id="A0A839E7B3"/>
<protein>
    <submittedName>
        <fullName evidence="2">Uncharacterized protein</fullName>
    </submittedName>
</protein>
<organism evidence="2 3">
    <name type="scientific">Halosaccharopolyspora lacisalsi</name>
    <dbReference type="NCBI Taxonomy" id="1000566"/>
    <lineage>
        <taxon>Bacteria</taxon>
        <taxon>Bacillati</taxon>
        <taxon>Actinomycetota</taxon>
        <taxon>Actinomycetes</taxon>
        <taxon>Pseudonocardiales</taxon>
        <taxon>Pseudonocardiaceae</taxon>
        <taxon>Halosaccharopolyspora</taxon>
    </lineage>
</organism>
<proteinExistence type="predicted"/>
<evidence type="ECO:0000313" key="3">
    <source>
        <dbReference type="Proteomes" id="UP000569329"/>
    </source>
</evidence>
<reference evidence="2 3" key="1">
    <citation type="submission" date="2020-07" db="EMBL/GenBank/DDBJ databases">
        <title>Sequencing the genomes of 1000 actinobacteria strains.</title>
        <authorList>
            <person name="Klenk H.-P."/>
        </authorList>
    </citation>
    <scope>NUCLEOTIDE SEQUENCE [LARGE SCALE GENOMIC DNA]</scope>
    <source>
        <strain evidence="2 3">DSM 45975</strain>
    </source>
</reference>